<dbReference type="Proteomes" id="UP000294933">
    <property type="component" value="Unassembled WGS sequence"/>
</dbReference>
<organism evidence="2 3">
    <name type="scientific">Rickenella mellea</name>
    <dbReference type="NCBI Taxonomy" id="50990"/>
    <lineage>
        <taxon>Eukaryota</taxon>
        <taxon>Fungi</taxon>
        <taxon>Dikarya</taxon>
        <taxon>Basidiomycota</taxon>
        <taxon>Agaricomycotina</taxon>
        <taxon>Agaricomycetes</taxon>
        <taxon>Hymenochaetales</taxon>
        <taxon>Rickenellaceae</taxon>
        <taxon>Rickenella</taxon>
    </lineage>
</organism>
<evidence type="ECO:0000313" key="3">
    <source>
        <dbReference type="Proteomes" id="UP000294933"/>
    </source>
</evidence>
<dbReference type="VEuPathDB" id="FungiDB:BD410DRAFT_794975"/>
<accession>A0A4Y7PPI5</accession>
<proteinExistence type="predicted"/>
<dbReference type="AlphaFoldDB" id="A0A4Y7PPI5"/>
<reference evidence="2 3" key="1">
    <citation type="submission" date="2018-06" db="EMBL/GenBank/DDBJ databases">
        <title>A transcriptomic atlas of mushroom development highlights an independent origin of complex multicellularity.</title>
        <authorList>
            <consortium name="DOE Joint Genome Institute"/>
            <person name="Krizsan K."/>
            <person name="Almasi E."/>
            <person name="Merenyi Z."/>
            <person name="Sahu N."/>
            <person name="Viragh M."/>
            <person name="Koszo T."/>
            <person name="Mondo S."/>
            <person name="Kiss B."/>
            <person name="Balint B."/>
            <person name="Kues U."/>
            <person name="Barry K."/>
            <person name="Hegedus J.C."/>
            <person name="Henrissat B."/>
            <person name="Johnson J."/>
            <person name="Lipzen A."/>
            <person name="Ohm R."/>
            <person name="Nagy I."/>
            <person name="Pangilinan J."/>
            <person name="Yan J."/>
            <person name="Xiong Y."/>
            <person name="Grigoriev I.V."/>
            <person name="Hibbett D.S."/>
            <person name="Nagy L.G."/>
        </authorList>
    </citation>
    <scope>NUCLEOTIDE SEQUENCE [LARGE SCALE GENOMIC DNA]</scope>
    <source>
        <strain evidence="2 3">SZMC22713</strain>
    </source>
</reference>
<evidence type="ECO:0000313" key="2">
    <source>
        <dbReference type="EMBL" id="TDL16772.1"/>
    </source>
</evidence>
<evidence type="ECO:0000256" key="1">
    <source>
        <dbReference type="SAM" id="MobiDB-lite"/>
    </source>
</evidence>
<sequence length="68" mass="7416">MMSGGWFKDGQNATQDVHDPKLATSKSPTPEERRTSIGPTKDEDEDSSNDGHMDLEDVPFNGSCSFAL</sequence>
<dbReference type="EMBL" id="ML170235">
    <property type="protein sequence ID" value="TDL16772.1"/>
    <property type="molecule type" value="Genomic_DNA"/>
</dbReference>
<gene>
    <name evidence="2" type="ORF">BD410DRAFT_794975</name>
</gene>
<name>A0A4Y7PPI5_9AGAM</name>
<feature type="region of interest" description="Disordered" evidence="1">
    <location>
        <begin position="1"/>
        <end position="68"/>
    </location>
</feature>
<keyword evidence="3" id="KW-1185">Reference proteome</keyword>
<protein>
    <submittedName>
        <fullName evidence="2">Uncharacterized protein</fullName>
    </submittedName>
</protein>